<sequence length="192" mass="22567">MKKKINKFIDVIGIKIPQQTEFSKTITPDLILQRHYKKLWQVNIYGETNKLLEFDVKYIGRSVKQFIGNRIKSHSNIQRILTTTQPMQKGMQISKELCVCLLEISDIYQAKTINPSHSLDNENLFKLPNNESIYYDAEKAFINFFSKSSKVKLENKDVYNSYPKGKNGLFDEKYENIIYKIKDNIIWKSTIE</sequence>
<comment type="caution">
    <text evidence="1">The sequence shown here is derived from an EMBL/GenBank/DDBJ whole genome shotgun (WGS) entry which is preliminary data.</text>
</comment>
<organism evidence="1 2">
    <name type="scientific">Flavobacterium xylosi</name>
    <dbReference type="NCBI Taxonomy" id="3230415"/>
    <lineage>
        <taxon>Bacteria</taxon>
        <taxon>Pseudomonadati</taxon>
        <taxon>Bacteroidota</taxon>
        <taxon>Flavobacteriia</taxon>
        <taxon>Flavobacteriales</taxon>
        <taxon>Flavobacteriaceae</taxon>
        <taxon>Flavobacterium</taxon>
    </lineage>
</organism>
<dbReference type="EMBL" id="JBHZPZ010000012">
    <property type="protein sequence ID" value="MFE3868633.1"/>
    <property type="molecule type" value="Genomic_DNA"/>
</dbReference>
<evidence type="ECO:0000313" key="2">
    <source>
        <dbReference type="Proteomes" id="UP001600109"/>
    </source>
</evidence>
<proteinExistence type="predicted"/>
<dbReference type="RefSeq" id="WP_379855249.1">
    <property type="nucleotide sequence ID" value="NZ_JBHZPZ010000012.1"/>
</dbReference>
<name>A0ABW6HXB5_9FLAO</name>
<evidence type="ECO:0000313" key="1">
    <source>
        <dbReference type="EMBL" id="MFE3868633.1"/>
    </source>
</evidence>
<accession>A0ABW6HXB5</accession>
<reference evidence="1 2" key="1">
    <citation type="submission" date="2024-06" db="EMBL/GenBank/DDBJ databases">
        <title>Flavobacterium spp. isolated from glacier.</title>
        <authorList>
            <person name="Han D."/>
        </authorList>
    </citation>
    <scope>NUCLEOTIDE SEQUENCE [LARGE SCALE GENOMIC DNA]</scope>
    <source>
        <strain evidence="1 2">LS2P90</strain>
    </source>
</reference>
<gene>
    <name evidence="1" type="ORF">ACFX5E_11190</name>
</gene>
<protein>
    <submittedName>
        <fullName evidence="1">Uncharacterized protein</fullName>
    </submittedName>
</protein>
<keyword evidence="2" id="KW-1185">Reference proteome</keyword>
<dbReference type="Proteomes" id="UP001600109">
    <property type="component" value="Unassembled WGS sequence"/>
</dbReference>